<accession>A0A4Q0MGI8</accession>
<dbReference type="Proteomes" id="UP000289708">
    <property type="component" value="Unassembled WGS sequence"/>
</dbReference>
<evidence type="ECO:0000313" key="3">
    <source>
        <dbReference type="Proteomes" id="UP000289708"/>
    </source>
</evidence>
<protein>
    <recommendedName>
        <fullName evidence="4">Terminase small subunit</fullName>
    </recommendedName>
</protein>
<evidence type="ECO:0000256" key="1">
    <source>
        <dbReference type="SAM" id="MobiDB-lite"/>
    </source>
</evidence>
<feature type="region of interest" description="Disordered" evidence="1">
    <location>
        <begin position="185"/>
        <end position="205"/>
    </location>
</feature>
<organism evidence="2 3">
    <name type="scientific">Hansschlegelia zhihuaiae</name>
    <dbReference type="NCBI Taxonomy" id="405005"/>
    <lineage>
        <taxon>Bacteria</taxon>
        <taxon>Pseudomonadati</taxon>
        <taxon>Pseudomonadota</taxon>
        <taxon>Alphaproteobacteria</taxon>
        <taxon>Hyphomicrobiales</taxon>
        <taxon>Methylopilaceae</taxon>
        <taxon>Hansschlegelia</taxon>
    </lineage>
</organism>
<dbReference type="EMBL" id="RYFI01000014">
    <property type="protein sequence ID" value="RXF72109.1"/>
    <property type="molecule type" value="Genomic_DNA"/>
</dbReference>
<proteinExistence type="predicted"/>
<dbReference type="AlphaFoldDB" id="A0A4Q0MGI8"/>
<comment type="caution">
    <text evidence="2">The sequence shown here is derived from an EMBL/GenBank/DDBJ whole genome shotgun (WGS) entry which is preliminary data.</text>
</comment>
<evidence type="ECO:0008006" key="4">
    <source>
        <dbReference type="Google" id="ProtNLM"/>
    </source>
</evidence>
<dbReference type="RefSeq" id="WP_128778276.1">
    <property type="nucleotide sequence ID" value="NZ_RYFI01000014.1"/>
</dbReference>
<reference evidence="2 3" key="1">
    <citation type="submission" date="2018-12" db="EMBL/GenBank/DDBJ databases">
        <title>bacterium Hansschlegelia zhihuaiae S113.</title>
        <authorList>
            <person name="He J."/>
        </authorList>
    </citation>
    <scope>NUCLEOTIDE SEQUENCE [LARGE SCALE GENOMIC DNA]</scope>
    <source>
        <strain evidence="2 3">S 113</strain>
    </source>
</reference>
<gene>
    <name evidence="2" type="ORF">EK403_14970</name>
</gene>
<evidence type="ECO:0000313" key="2">
    <source>
        <dbReference type="EMBL" id="RXF72109.1"/>
    </source>
</evidence>
<sequence length="205" mass="22604">MTRQVDGQKGLVTAAEYARLRGVSKQAASKWPLVRVEDPERPGRFLVDVAATDARRGIEQNPLKRQAPTPASPLAERDRQTPAPSLVPDEAQRFGRQSRIEREHWAAKNERLNYEERIGALISRPAAERAQTEMLKAIRARVMGAGARIAERAAELNDPRAVRALIDEENRRALTAAAQDIDDLAEALEAEDAPAADDETEALDA</sequence>
<keyword evidence="3" id="KW-1185">Reference proteome</keyword>
<name>A0A4Q0MGI8_9HYPH</name>
<feature type="region of interest" description="Disordered" evidence="1">
    <location>
        <begin position="56"/>
        <end position="98"/>
    </location>
</feature>